<proteinExistence type="predicted"/>
<reference evidence="1" key="1">
    <citation type="submission" date="2015-02" db="EMBL/GenBank/DDBJ databases">
        <authorList>
            <person name="Chooi Y.-H."/>
        </authorList>
    </citation>
    <scope>NUCLEOTIDE SEQUENCE [LARGE SCALE GENOMIC DNA]</scope>
    <source>
        <strain evidence="1">LAMA 915</strain>
    </source>
</reference>
<evidence type="ECO:0000313" key="1">
    <source>
        <dbReference type="EMBL" id="KNH03303.1"/>
    </source>
</evidence>
<accession>A0A0L1KH23</accession>
<dbReference type="AlphaFoldDB" id="A0A0L1KH23"/>
<name>A0A0L1KH23_9SPHN</name>
<dbReference type="PATRIC" id="fig|1306953.7.peg.1944"/>
<dbReference type="Proteomes" id="UP000037446">
    <property type="component" value="Unassembled WGS sequence"/>
</dbReference>
<comment type="caution">
    <text evidence="1">The sequence shown here is derived from an EMBL/GenBank/DDBJ whole genome shotgun (WGS) entry which is preliminary data.</text>
</comment>
<dbReference type="EMBL" id="JYNE01000013">
    <property type="protein sequence ID" value="KNH03303.1"/>
    <property type="molecule type" value="Genomic_DNA"/>
</dbReference>
<dbReference type="STRING" id="1306953.J121_1891"/>
<organism evidence="1 2">
    <name type="scientific">Qipengyuania citrea LAMA 915</name>
    <dbReference type="NCBI Taxonomy" id="1306953"/>
    <lineage>
        <taxon>Bacteria</taxon>
        <taxon>Pseudomonadati</taxon>
        <taxon>Pseudomonadota</taxon>
        <taxon>Alphaproteobacteria</taxon>
        <taxon>Sphingomonadales</taxon>
        <taxon>Erythrobacteraceae</taxon>
        <taxon>Qipengyuania</taxon>
    </lineage>
</organism>
<dbReference type="RefSeq" id="WP_050599231.1">
    <property type="nucleotide sequence ID" value="NZ_JYNE01000013.1"/>
</dbReference>
<protein>
    <submittedName>
        <fullName evidence="1">Uncharacterized protein</fullName>
    </submittedName>
</protein>
<evidence type="ECO:0000313" key="2">
    <source>
        <dbReference type="Proteomes" id="UP000037446"/>
    </source>
</evidence>
<gene>
    <name evidence="1" type="ORF">J121_1891</name>
</gene>
<sequence length="108" mass="11246">MPPTASDSPAAATDTAGDAAALYLVWHDPEAAPARPLDLHGDGHPLADGLWLIRSPLSRSKLYHRIKWQLPGDAALACAPLADDPDGWPKFKGMAAGALAWLRGGSAG</sequence>